<dbReference type="PANTHER" id="PTHR30486">
    <property type="entry name" value="TWITCHING MOTILITY PROTEIN PILT"/>
    <property type="match status" value="1"/>
</dbReference>
<keyword evidence="5" id="KW-1185">Reference proteome</keyword>
<dbReference type="Gene3D" id="3.30.450.90">
    <property type="match status" value="1"/>
</dbReference>
<protein>
    <recommendedName>
        <fullName evidence="2">Type IV secretion system protein</fullName>
    </recommendedName>
</protein>
<comment type="function">
    <text evidence="2">Part of the Type IV secretion system.</text>
</comment>
<evidence type="ECO:0000256" key="2">
    <source>
        <dbReference type="RuleBase" id="RU366071"/>
    </source>
</evidence>
<accession>A0ABU2CGG4</accession>
<dbReference type="InterPro" id="IPR050921">
    <property type="entry name" value="T4SS_GSP_E_ATPase"/>
</dbReference>
<dbReference type="Gene3D" id="3.40.50.300">
    <property type="entry name" value="P-loop containing nucleotide triphosphate hydrolases"/>
    <property type="match status" value="1"/>
</dbReference>
<keyword evidence="2" id="KW-1003">Cell membrane</keyword>
<reference evidence="4 5" key="1">
    <citation type="submission" date="2023-07" db="EMBL/GenBank/DDBJ databases">
        <title>Sorghum-associated microbial communities from plants grown in Nebraska, USA.</title>
        <authorList>
            <person name="Schachtman D."/>
        </authorList>
    </citation>
    <scope>NUCLEOTIDE SEQUENCE [LARGE SCALE GENOMIC DNA]</scope>
    <source>
        <strain evidence="4 5">BE313</strain>
    </source>
</reference>
<proteinExistence type="inferred from homology"/>
<dbReference type="Pfam" id="PF00437">
    <property type="entry name" value="T2SSE"/>
    <property type="match status" value="1"/>
</dbReference>
<dbReference type="SUPFAM" id="SSF52540">
    <property type="entry name" value="P-loop containing nucleoside triphosphate hydrolases"/>
    <property type="match status" value="1"/>
</dbReference>
<dbReference type="CDD" id="cd01130">
    <property type="entry name" value="VirB11-like_ATPase"/>
    <property type="match status" value="1"/>
</dbReference>
<sequence>MSATLDFLTERKPADSFDTKFVDTGFGSRFDDKDNGFGDAAVFGDVLASDTVVRSYLRPIKRHMLEHKATEIWINKPGELIIQLETGNLTVEEPALDFAALEAFAQAIAVYSPQQQTVGARSPLLSATMPDGERIQIVLPPAVEPGMVSMSIRIPNSEVFPLKRYQDSGAFSKFIWPRPNDLEVALFALSPDDRHLAELLAAGNLHDFLIASIMAKKNTGVIGDTGSGKTTLMKSMCQHIPLHERLITVEDVRELMLPMHQNRVHLLYSKSSQGVARVTPADLIGSLMRMAPDRALLAELRSSEAWDFLKLLTTGHSGSITSWHAESCALGSERFVFMCKENSEAATLGREEIKHLYTLTIDVVIHIARKIVYDPQGKQIGYERYVDEVYFDPWAKAEARFGGQQVQVEQGG</sequence>
<dbReference type="EMBL" id="JAVDXT010000009">
    <property type="protein sequence ID" value="MDR7380425.1"/>
    <property type="molecule type" value="Genomic_DNA"/>
</dbReference>
<comment type="subcellular location">
    <subcellularLocation>
        <location evidence="2">Cell inner membrane</location>
        <topology evidence="2">Peripheral membrane protein</topology>
        <orientation evidence="2">Cytoplasmic side</orientation>
    </subcellularLocation>
</comment>
<comment type="caution">
    <text evidence="4">The sequence shown here is derived from an EMBL/GenBank/DDBJ whole genome shotgun (WGS) entry which is preliminary data.</text>
</comment>
<dbReference type="RefSeq" id="WP_310377241.1">
    <property type="nucleotide sequence ID" value="NZ_JAVDXT010000009.1"/>
</dbReference>
<dbReference type="NCBIfam" id="TIGR02788">
    <property type="entry name" value="VirB11"/>
    <property type="match status" value="1"/>
</dbReference>
<keyword evidence="2" id="KW-0472">Membrane</keyword>
<dbReference type="PANTHER" id="PTHR30486:SF6">
    <property type="entry name" value="TYPE IV PILUS RETRACTATION ATPASE PILT"/>
    <property type="match status" value="1"/>
</dbReference>
<evidence type="ECO:0000313" key="4">
    <source>
        <dbReference type="EMBL" id="MDR7380425.1"/>
    </source>
</evidence>
<evidence type="ECO:0000313" key="5">
    <source>
        <dbReference type="Proteomes" id="UP001180487"/>
    </source>
</evidence>
<keyword evidence="2" id="KW-0547">Nucleotide-binding</keyword>
<dbReference type="Proteomes" id="UP001180487">
    <property type="component" value="Unassembled WGS sequence"/>
</dbReference>
<evidence type="ECO:0000259" key="3">
    <source>
        <dbReference type="Pfam" id="PF00437"/>
    </source>
</evidence>
<keyword evidence="2" id="KW-0997">Cell inner membrane</keyword>
<feature type="domain" description="Bacterial type II secretion system protein E" evidence="3">
    <location>
        <begin position="221"/>
        <end position="371"/>
    </location>
</feature>
<dbReference type="InterPro" id="IPR001482">
    <property type="entry name" value="T2SS/T4SS_dom"/>
</dbReference>
<keyword evidence="2" id="KW-0067">ATP-binding</keyword>
<comment type="similarity">
    <text evidence="1 2">Belongs to the GSP E family.</text>
</comment>
<evidence type="ECO:0000256" key="1">
    <source>
        <dbReference type="ARBA" id="ARBA00006611"/>
    </source>
</evidence>
<organism evidence="4 5">
    <name type="scientific">Rhodoferax ferrireducens</name>
    <dbReference type="NCBI Taxonomy" id="192843"/>
    <lineage>
        <taxon>Bacteria</taxon>
        <taxon>Pseudomonadati</taxon>
        <taxon>Pseudomonadota</taxon>
        <taxon>Betaproteobacteria</taxon>
        <taxon>Burkholderiales</taxon>
        <taxon>Comamonadaceae</taxon>
        <taxon>Rhodoferax</taxon>
    </lineage>
</organism>
<gene>
    <name evidence="4" type="ORF">J2X19_005132</name>
</gene>
<name>A0ABU2CGG4_9BURK</name>
<dbReference type="InterPro" id="IPR027417">
    <property type="entry name" value="P-loop_NTPase"/>
</dbReference>
<dbReference type="InterPro" id="IPR014155">
    <property type="entry name" value="VirB11"/>
</dbReference>